<protein>
    <submittedName>
        <fullName evidence="2">Uncharacterized protein</fullName>
    </submittedName>
</protein>
<dbReference type="Proteomes" id="UP000072933">
    <property type="component" value="Unassembled WGS sequence"/>
</dbReference>
<accession>A0A0Z8MGH6</accession>
<evidence type="ECO:0000313" key="3">
    <source>
        <dbReference type="Proteomes" id="UP000072933"/>
    </source>
</evidence>
<evidence type="ECO:0000313" key="1">
    <source>
        <dbReference type="EMBL" id="CYV46153.1"/>
    </source>
</evidence>
<name>A0A0Z8MGH6_STRSU</name>
<evidence type="ECO:0000313" key="2">
    <source>
        <dbReference type="EMBL" id="CYW08630.1"/>
    </source>
</evidence>
<dbReference type="EMBL" id="FIIF01000002">
    <property type="protein sequence ID" value="CYV46153.1"/>
    <property type="molecule type" value="Genomic_DNA"/>
</dbReference>
<dbReference type="Proteomes" id="UP000074825">
    <property type="component" value="Unassembled WGS sequence"/>
</dbReference>
<proteinExistence type="predicted"/>
<gene>
    <name evidence="2" type="ORF">ERS132370_01723</name>
    <name evidence="1" type="ORF">ERS132444_00300</name>
</gene>
<sequence length="101" mass="10590">MIFLVIDGVSLGGVTGTFSDSLVWLGLSPTVNVARFGMEPATLSAVTYFANSSAVTPSLRRALIVNVTVLPANFAMSLDERLAVTFPFAVFASSGLVTVTF</sequence>
<dbReference type="AlphaFoldDB" id="A0A0Z8MGH6"/>
<reference evidence="3 4" key="1">
    <citation type="submission" date="2016-02" db="EMBL/GenBank/DDBJ databases">
        <authorList>
            <consortium name="Pathogen Informatics"/>
        </authorList>
    </citation>
    <scope>NUCLEOTIDE SEQUENCE [LARGE SCALE GENOMIC DNA]</scope>
    <source>
        <strain evidence="2 3">LSS8</strain>
        <strain evidence="1 4">LSS82</strain>
    </source>
</reference>
<dbReference type="EMBL" id="FIID01000021">
    <property type="protein sequence ID" value="CYW08630.1"/>
    <property type="molecule type" value="Genomic_DNA"/>
</dbReference>
<organism evidence="2 3">
    <name type="scientific">Streptococcus suis</name>
    <dbReference type="NCBI Taxonomy" id="1307"/>
    <lineage>
        <taxon>Bacteria</taxon>
        <taxon>Bacillati</taxon>
        <taxon>Bacillota</taxon>
        <taxon>Bacilli</taxon>
        <taxon>Lactobacillales</taxon>
        <taxon>Streptococcaceae</taxon>
        <taxon>Streptococcus</taxon>
    </lineage>
</organism>
<evidence type="ECO:0000313" key="4">
    <source>
        <dbReference type="Proteomes" id="UP000074825"/>
    </source>
</evidence>